<keyword evidence="3" id="KW-0804">Transcription</keyword>
<evidence type="ECO:0000259" key="4">
    <source>
        <dbReference type="PROSITE" id="PS01124"/>
    </source>
</evidence>
<keyword evidence="6" id="KW-1185">Reference proteome</keyword>
<evidence type="ECO:0000256" key="1">
    <source>
        <dbReference type="ARBA" id="ARBA00023015"/>
    </source>
</evidence>
<dbReference type="InterPro" id="IPR009057">
    <property type="entry name" value="Homeodomain-like_sf"/>
</dbReference>
<dbReference type="Proteomes" id="UP000543030">
    <property type="component" value="Unassembled WGS sequence"/>
</dbReference>
<accession>A0A840RCE9</accession>
<dbReference type="PANTHER" id="PTHR43280:SF27">
    <property type="entry name" value="TRANSCRIPTIONAL REGULATOR MTLR"/>
    <property type="match status" value="1"/>
</dbReference>
<dbReference type="PROSITE" id="PS01124">
    <property type="entry name" value="HTH_ARAC_FAMILY_2"/>
    <property type="match status" value="1"/>
</dbReference>
<comment type="caution">
    <text evidence="5">The sequence shown here is derived from an EMBL/GenBank/DDBJ whole genome shotgun (WGS) entry which is preliminary data.</text>
</comment>
<evidence type="ECO:0000256" key="2">
    <source>
        <dbReference type="ARBA" id="ARBA00023125"/>
    </source>
</evidence>
<feature type="domain" description="HTH araC/xylS-type" evidence="4">
    <location>
        <begin position="179"/>
        <end position="277"/>
    </location>
</feature>
<dbReference type="Pfam" id="PF12833">
    <property type="entry name" value="HTH_18"/>
    <property type="match status" value="1"/>
</dbReference>
<keyword evidence="1" id="KW-0805">Transcription regulation</keyword>
<dbReference type="SUPFAM" id="SSF46689">
    <property type="entry name" value="Homeodomain-like"/>
    <property type="match status" value="1"/>
</dbReference>
<dbReference type="GO" id="GO:0003700">
    <property type="term" value="F:DNA-binding transcription factor activity"/>
    <property type="evidence" value="ECO:0007669"/>
    <property type="project" value="InterPro"/>
</dbReference>
<dbReference type="InterPro" id="IPR018060">
    <property type="entry name" value="HTH_AraC"/>
</dbReference>
<dbReference type="GO" id="GO:0043565">
    <property type="term" value="F:sequence-specific DNA binding"/>
    <property type="evidence" value="ECO:0007669"/>
    <property type="project" value="InterPro"/>
</dbReference>
<evidence type="ECO:0000313" key="6">
    <source>
        <dbReference type="Proteomes" id="UP000543030"/>
    </source>
</evidence>
<keyword evidence="2 5" id="KW-0238">DNA-binding</keyword>
<proteinExistence type="predicted"/>
<dbReference type="Gene3D" id="1.10.10.60">
    <property type="entry name" value="Homeodomain-like"/>
    <property type="match status" value="1"/>
</dbReference>
<protein>
    <submittedName>
        <fullName evidence="5">AraC-like DNA-binding protein</fullName>
    </submittedName>
</protein>
<evidence type="ECO:0000313" key="5">
    <source>
        <dbReference type="EMBL" id="MBB5190063.1"/>
    </source>
</evidence>
<dbReference type="PANTHER" id="PTHR43280">
    <property type="entry name" value="ARAC-FAMILY TRANSCRIPTIONAL REGULATOR"/>
    <property type="match status" value="1"/>
</dbReference>
<dbReference type="SUPFAM" id="SSF51182">
    <property type="entry name" value="RmlC-like cupins"/>
    <property type="match status" value="1"/>
</dbReference>
<evidence type="ECO:0000256" key="3">
    <source>
        <dbReference type="ARBA" id="ARBA00023163"/>
    </source>
</evidence>
<organism evidence="5 6">
    <name type="scientific">Silvimonas terrae</name>
    <dbReference type="NCBI Taxonomy" id="300266"/>
    <lineage>
        <taxon>Bacteria</taxon>
        <taxon>Pseudomonadati</taxon>
        <taxon>Pseudomonadota</taxon>
        <taxon>Betaproteobacteria</taxon>
        <taxon>Neisseriales</taxon>
        <taxon>Chitinibacteraceae</taxon>
        <taxon>Silvimonas</taxon>
    </lineage>
</organism>
<name>A0A840RCE9_9NEIS</name>
<dbReference type="SMART" id="SM00342">
    <property type="entry name" value="HTH_ARAC"/>
    <property type="match status" value="1"/>
</dbReference>
<dbReference type="EMBL" id="JACHHN010000001">
    <property type="protein sequence ID" value="MBB5190063.1"/>
    <property type="molecule type" value="Genomic_DNA"/>
</dbReference>
<sequence length="306" mass="34755">MLIREMVGQTFGQRWHYQHLLVERVPFAWHYHPEYELTLTRRARGMRYVGGDVAPFGELDLTLVAPNQAHTWQAQSRADGQCHEVQVIFFTREWLEQLATGGLPELIGFADWLRKVQQGVVISEACTRKLVPLFDALHQSRGLDRLSRLLQILDQLPRDHEARLIGGAPTPEYQDKRVETALAWLHEHYREPVTLADLATVTRSSEATIKRLLREQLQDSMTGLLAQLRIGHACNLLITSQMPIQLVAEESGFPSPSHFYKQFGLAKAMSPAAFRKRYHLRRVMQEDAPATQSALVRAGVASHASP</sequence>
<reference evidence="5 6" key="1">
    <citation type="submission" date="2020-08" db="EMBL/GenBank/DDBJ databases">
        <title>Genomic Encyclopedia of Type Strains, Phase IV (KMG-IV): sequencing the most valuable type-strain genomes for metagenomic binning, comparative biology and taxonomic classification.</title>
        <authorList>
            <person name="Goeker M."/>
        </authorList>
    </citation>
    <scope>NUCLEOTIDE SEQUENCE [LARGE SCALE GENOMIC DNA]</scope>
    <source>
        <strain evidence="5 6">DSM 18233</strain>
    </source>
</reference>
<dbReference type="RefSeq" id="WP_246428532.1">
    <property type="nucleotide sequence ID" value="NZ_JACHHN010000001.1"/>
</dbReference>
<dbReference type="AlphaFoldDB" id="A0A840RCE9"/>
<dbReference type="InterPro" id="IPR011051">
    <property type="entry name" value="RmlC_Cupin_sf"/>
</dbReference>
<gene>
    <name evidence="5" type="ORF">HNQ50_000773</name>
</gene>